<reference evidence="2 3" key="1">
    <citation type="submission" date="2024-09" db="EMBL/GenBank/DDBJ databases">
        <authorList>
            <person name="Sun Q."/>
            <person name="Mori K."/>
        </authorList>
    </citation>
    <scope>NUCLEOTIDE SEQUENCE [LARGE SCALE GENOMIC DNA]</scope>
    <source>
        <strain evidence="2 3">JCM 3307</strain>
    </source>
</reference>
<dbReference type="Gene3D" id="3.30.1330.40">
    <property type="entry name" value="RutC-like"/>
    <property type="match status" value="1"/>
</dbReference>
<keyword evidence="2" id="KW-0378">Hydrolase</keyword>
<evidence type="ECO:0000313" key="3">
    <source>
        <dbReference type="Proteomes" id="UP001589608"/>
    </source>
</evidence>
<dbReference type="PANTHER" id="PTHR11803:SF58">
    <property type="entry name" value="PROTEIN HMF1-RELATED"/>
    <property type="match status" value="1"/>
</dbReference>
<organism evidence="2 3">
    <name type="scientific">Dactylosporangium vinaceum</name>
    <dbReference type="NCBI Taxonomy" id="53362"/>
    <lineage>
        <taxon>Bacteria</taxon>
        <taxon>Bacillati</taxon>
        <taxon>Actinomycetota</taxon>
        <taxon>Actinomycetes</taxon>
        <taxon>Micromonosporales</taxon>
        <taxon>Micromonosporaceae</taxon>
        <taxon>Dactylosporangium</taxon>
    </lineage>
</organism>
<dbReference type="InterPro" id="IPR006175">
    <property type="entry name" value="YjgF/YER057c/UK114"/>
</dbReference>
<keyword evidence="3" id="KW-1185">Reference proteome</keyword>
<dbReference type="GO" id="GO:0016787">
    <property type="term" value="F:hydrolase activity"/>
    <property type="evidence" value="ECO:0007669"/>
    <property type="project" value="UniProtKB-KW"/>
</dbReference>
<name>A0ABV5M7V3_9ACTN</name>
<sequence>MHEAITPAGMAPPNANYAQATLVTNATRWLHMAGQVGVDTDGTVPPGVRAQARIIWRNIDTLLAAASMSADDIVSLTTYVVASAAGEGLAEAMAERDVYMAGRLVASTLLTVPALVRPEFLIEIVVIAAR</sequence>
<dbReference type="SUPFAM" id="SSF55298">
    <property type="entry name" value="YjgF-like"/>
    <property type="match status" value="1"/>
</dbReference>
<evidence type="ECO:0000256" key="1">
    <source>
        <dbReference type="ARBA" id="ARBA00010552"/>
    </source>
</evidence>
<dbReference type="RefSeq" id="WP_223097848.1">
    <property type="nucleotide sequence ID" value="NZ_CP061913.1"/>
</dbReference>
<dbReference type="Pfam" id="PF01042">
    <property type="entry name" value="Ribonuc_L-PSP"/>
    <property type="match status" value="1"/>
</dbReference>
<dbReference type="Proteomes" id="UP001589608">
    <property type="component" value="Unassembled WGS sequence"/>
</dbReference>
<dbReference type="InterPro" id="IPR035959">
    <property type="entry name" value="RutC-like_sf"/>
</dbReference>
<dbReference type="EC" id="3.5.-.-" evidence="2"/>
<dbReference type="EMBL" id="JBHMCA010000031">
    <property type="protein sequence ID" value="MFB9444798.1"/>
    <property type="molecule type" value="Genomic_DNA"/>
</dbReference>
<gene>
    <name evidence="2" type="ORF">ACFFTR_17120</name>
</gene>
<protein>
    <submittedName>
        <fullName evidence="2">RidA family protein</fullName>
        <ecNumber evidence="2">3.5.-.-</ecNumber>
    </submittedName>
</protein>
<evidence type="ECO:0000313" key="2">
    <source>
        <dbReference type="EMBL" id="MFB9444798.1"/>
    </source>
</evidence>
<dbReference type="PANTHER" id="PTHR11803">
    <property type="entry name" value="2-IMINOBUTANOATE/2-IMINOPROPANOATE DEAMINASE RIDA"/>
    <property type="match status" value="1"/>
</dbReference>
<accession>A0ABV5M7V3</accession>
<comment type="caution">
    <text evidence="2">The sequence shown here is derived from an EMBL/GenBank/DDBJ whole genome shotgun (WGS) entry which is preliminary data.</text>
</comment>
<proteinExistence type="inferred from homology"/>
<comment type="similarity">
    <text evidence="1">Belongs to the RutC family.</text>
</comment>